<feature type="compositionally biased region" description="Polar residues" evidence="8">
    <location>
        <begin position="112"/>
        <end position="130"/>
    </location>
</feature>
<feature type="transmembrane region" description="Helical" evidence="9">
    <location>
        <begin position="181"/>
        <end position="204"/>
    </location>
</feature>
<evidence type="ECO:0000256" key="1">
    <source>
        <dbReference type="ARBA" id="ARBA00004167"/>
    </source>
</evidence>
<dbReference type="GO" id="GO:0005524">
    <property type="term" value="F:ATP binding"/>
    <property type="evidence" value="ECO:0007669"/>
    <property type="project" value="UniProtKB-KW"/>
</dbReference>
<feature type="region of interest" description="Disordered" evidence="8">
    <location>
        <begin position="1"/>
        <end position="144"/>
    </location>
</feature>
<evidence type="ECO:0000256" key="3">
    <source>
        <dbReference type="ARBA" id="ARBA00022692"/>
    </source>
</evidence>
<evidence type="ECO:0000256" key="9">
    <source>
        <dbReference type="SAM" id="Phobius"/>
    </source>
</evidence>
<dbReference type="PANTHER" id="PTHR15549">
    <property type="entry name" value="PAIRED IMMUNOGLOBULIN-LIKE TYPE 2 RECEPTOR"/>
    <property type="match status" value="1"/>
</dbReference>
<dbReference type="EMBL" id="JAIXMP010000004">
    <property type="protein sequence ID" value="KAI9274447.1"/>
    <property type="molecule type" value="Genomic_DNA"/>
</dbReference>
<keyword evidence="5" id="KW-0067">ATP-binding</keyword>
<evidence type="ECO:0000256" key="5">
    <source>
        <dbReference type="ARBA" id="ARBA00022840"/>
    </source>
</evidence>
<reference evidence="11" key="2">
    <citation type="submission" date="2023-02" db="EMBL/GenBank/DDBJ databases">
        <authorList>
            <consortium name="DOE Joint Genome Institute"/>
            <person name="Mondo S.J."/>
            <person name="Chang Y."/>
            <person name="Wang Y."/>
            <person name="Ahrendt S."/>
            <person name="Andreopoulos W."/>
            <person name="Barry K."/>
            <person name="Beard J."/>
            <person name="Benny G.L."/>
            <person name="Blankenship S."/>
            <person name="Bonito G."/>
            <person name="Cuomo C."/>
            <person name="Desiro A."/>
            <person name="Gervers K.A."/>
            <person name="Hundley H."/>
            <person name="Kuo A."/>
            <person name="LaButti K."/>
            <person name="Lang B.F."/>
            <person name="Lipzen A."/>
            <person name="O'Donnell K."/>
            <person name="Pangilinan J."/>
            <person name="Reynolds N."/>
            <person name="Sandor L."/>
            <person name="Smith M.W."/>
            <person name="Tsang A."/>
            <person name="Grigoriev I.V."/>
            <person name="Stajich J.E."/>
            <person name="Spatafora J.W."/>
        </authorList>
    </citation>
    <scope>NUCLEOTIDE SEQUENCE</scope>
    <source>
        <strain evidence="11">RSA 2281</strain>
    </source>
</reference>
<keyword evidence="4" id="KW-0547">Nucleotide-binding</keyword>
<feature type="region of interest" description="Disordered" evidence="8">
    <location>
        <begin position="229"/>
        <end position="369"/>
    </location>
</feature>
<dbReference type="Gene3D" id="1.20.5.510">
    <property type="entry name" value="Single helix bin"/>
    <property type="match status" value="1"/>
</dbReference>
<evidence type="ECO:0000256" key="6">
    <source>
        <dbReference type="ARBA" id="ARBA00022989"/>
    </source>
</evidence>
<dbReference type="GO" id="GO:0016020">
    <property type="term" value="C:membrane"/>
    <property type="evidence" value="ECO:0007669"/>
    <property type="project" value="UniProtKB-SubCell"/>
</dbReference>
<feature type="compositionally biased region" description="Polar residues" evidence="8">
    <location>
        <begin position="292"/>
        <end position="306"/>
    </location>
</feature>
<evidence type="ECO:0000256" key="8">
    <source>
        <dbReference type="SAM" id="MobiDB-lite"/>
    </source>
</evidence>
<dbReference type="Pfam" id="PF21314">
    <property type="entry name" value="TM_ErbB1"/>
    <property type="match status" value="1"/>
</dbReference>
<keyword evidence="3 9" id="KW-0812">Transmembrane</keyword>
<name>A0AAD5PIH3_9FUNG</name>
<reference evidence="11" key="1">
    <citation type="journal article" date="2022" name="IScience">
        <title>Evolution of zygomycete secretomes and the origins of terrestrial fungal ecologies.</title>
        <authorList>
            <person name="Chang Y."/>
            <person name="Wang Y."/>
            <person name="Mondo S."/>
            <person name="Ahrendt S."/>
            <person name="Andreopoulos W."/>
            <person name="Barry K."/>
            <person name="Beard J."/>
            <person name="Benny G.L."/>
            <person name="Blankenship S."/>
            <person name="Bonito G."/>
            <person name="Cuomo C."/>
            <person name="Desiro A."/>
            <person name="Gervers K.A."/>
            <person name="Hundley H."/>
            <person name="Kuo A."/>
            <person name="LaButti K."/>
            <person name="Lang B.F."/>
            <person name="Lipzen A."/>
            <person name="O'Donnell K."/>
            <person name="Pangilinan J."/>
            <person name="Reynolds N."/>
            <person name="Sandor L."/>
            <person name="Smith M.E."/>
            <person name="Tsang A."/>
            <person name="Grigoriev I.V."/>
            <person name="Stajich J.E."/>
            <person name="Spatafora J.W."/>
        </authorList>
    </citation>
    <scope>NUCLEOTIDE SEQUENCE</scope>
    <source>
        <strain evidence="11">RSA 2281</strain>
    </source>
</reference>
<feature type="compositionally biased region" description="Pro residues" evidence="8">
    <location>
        <begin position="7"/>
        <end position="77"/>
    </location>
</feature>
<evidence type="ECO:0000313" key="11">
    <source>
        <dbReference type="EMBL" id="KAI9274447.1"/>
    </source>
</evidence>
<evidence type="ECO:0000313" key="12">
    <source>
        <dbReference type="Proteomes" id="UP001209540"/>
    </source>
</evidence>
<organism evidence="11 12">
    <name type="scientific">Phascolomyces articulosus</name>
    <dbReference type="NCBI Taxonomy" id="60185"/>
    <lineage>
        <taxon>Eukaryota</taxon>
        <taxon>Fungi</taxon>
        <taxon>Fungi incertae sedis</taxon>
        <taxon>Mucoromycota</taxon>
        <taxon>Mucoromycotina</taxon>
        <taxon>Mucoromycetes</taxon>
        <taxon>Mucorales</taxon>
        <taxon>Lichtheimiaceae</taxon>
        <taxon>Phascolomyces</taxon>
    </lineage>
</organism>
<comment type="subcellular location">
    <subcellularLocation>
        <location evidence="1">Membrane</location>
        <topology evidence="1">Single-pass membrane protein</topology>
    </subcellularLocation>
</comment>
<dbReference type="PRINTS" id="PR01217">
    <property type="entry name" value="PRICHEXTENSN"/>
</dbReference>
<dbReference type="InterPro" id="IPR051694">
    <property type="entry name" value="Immunoregulatory_rcpt-like"/>
</dbReference>
<dbReference type="GO" id="GO:0071944">
    <property type="term" value="C:cell periphery"/>
    <property type="evidence" value="ECO:0007669"/>
    <property type="project" value="UniProtKB-ARBA"/>
</dbReference>
<evidence type="ECO:0000256" key="7">
    <source>
        <dbReference type="ARBA" id="ARBA00023136"/>
    </source>
</evidence>
<dbReference type="AlphaFoldDB" id="A0AAD5PIH3"/>
<accession>A0AAD5PIH3</accession>
<feature type="domain" description="Epidermal growth factor receptor-like transmembrane-juxtamembrane segment" evidence="10">
    <location>
        <begin position="182"/>
        <end position="213"/>
    </location>
</feature>
<protein>
    <recommendedName>
        <fullName evidence="10">Epidermal growth factor receptor-like transmembrane-juxtamembrane segment domain-containing protein</fullName>
    </recommendedName>
</protein>
<evidence type="ECO:0000256" key="4">
    <source>
        <dbReference type="ARBA" id="ARBA00022741"/>
    </source>
</evidence>
<keyword evidence="6 9" id="KW-1133">Transmembrane helix</keyword>
<keyword evidence="12" id="KW-1185">Reference proteome</keyword>
<feature type="compositionally biased region" description="Low complexity" evidence="8">
    <location>
        <begin position="86"/>
        <end position="111"/>
    </location>
</feature>
<gene>
    <name evidence="11" type="ORF">BDA99DRAFT_497500</name>
</gene>
<keyword evidence="7 9" id="KW-0472">Membrane</keyword>
<dbReference type="PANTHER" id="PTHR15549:SF30">
    <property type="entry name" value="MID2 DOMAIN-CONTAINING PROTEIN"/>
    <property type="match status" value="1"/>
</dbReference>
<evidence type="ECO:0000256" key="2">
    <source>
        <dbReference type="ARBA" id="ARBA00022553"/>
    </source>
</evidence>
<proteinExistence type="predicted"/>
<feature type="compositionally biased region" description="Low complexity" evidence="8">
    <location>
        <begin position="323"/>
        <end position="335"/>
    </location>
</feature>
<keyword evidence="2" id="KW-0597">Phosphoprotein</keyword>
<sequence length="369" mass="38352">MSDVPPITLPEPIPTTDTPPPSTTDEPPPSTTDEPPPSTTSDPQPSPTPTTTPNEPDPTSTPGPDPTTPDPTTPDPQPTTTGGGEDPTTTRVTTTTTDDDQPTSTPDNPSDNSSLPTPTTSPDEQPTSDNTPPPSSSSEVHVTSVVSSGTHVYTITSTSYTMIPPTETGSTGGESNTNTGAIAGGVVGGVAFIGILGALAFFLLRRRRKQNRKSTGGFGDLDDPYGNYPDMAAAGPMSPGGSSSPGGGSSNARPLVAPLRPASKIGEEDPNMTYAAYRDPSPGGAYYEDTSPHTSAHYSQPSTGVPSTGGVPAYYTHDEYGNYPPQQQQQQQYYQSTGYWAEGSSDGGDRHVPHLVEGQQVNDVPHSRQ</sequence>
<dbReference type="InterPro" id="IPR049328">
    <property type="entry name" value="TM_ErbB1"/>
</dbReference>
<dbReference type="Proteomes" id="UP001209540">
    <property type="component" value="Unassembled WGS sequence"/>
</dbReference>
<evidence type="ECO:0000259" key="10">
    <source>
        <dbReference type="Pfam" id="PF21314"/>
    </source>
</evidence>
<comment type="caution">
    <text evidence="11">The sequence shown here is derived from an EMBL/GenBank/DDBJ whole genome shotgun (WGS) entry which is preliminary data.</text>
</comment>
<feature type="compositionally biased region" description="Low complexity" evidence="8">
    <location>
        <begin position="231"/>
        <end position="242"/>
    </location>
</feature>